<feature type="chain" id="PRO_5007285831" evidence="1">
    <location>
        <begin position="19"/>
        <end position="148"/>
    </location>
</feature>
<proteinExistence type="predicted"/>
<dbReference type="EMBL" id="GEDV01007190">
    <property type="protein sequence ID" value="JAP81367.1"/>
    <property type="molecule type" value="Transcribed_RNA"/>
</dbReference>
<evidence type="ECO:0000256" key="1">
    <source>
        <dbReference type="SAM" id="SignalP"/>
    </source>
</evidence>
<reference evidence="2" key="1">
    <citation type="journal article" date="2016" name="Ticks Tick Borne Dis.">
        <title>De novo assembly and annotation of the salivary gland transcriptome of Rhipicephalus appendiculatus male and female ticks during blood feeding.</title>
        <authorList>
            <person name="de Castro M.H."/>
            <person name="de Klerk D."/>
            <person name="Pienaar R."/>
            <person name="Latif A.A."/>
            <person name="Rees D.J."/>
            <person name="Mans B.J."/>
        </authorList>
    </citation>
    <scope>NUCLEOTIDE SEQUENCE</scope>
    <source>
        <tissue evidence="2">Salivary glands</tissue>
    </source>
</reference>
<keyword evidence="1" id="KW-0732">Signal</keyword>
<name>A0A131YQZ8_RHIAP</name>
<organism evidence="2">
    <name type="scientific">Rhipicephalus appendiculatus</name>
    <name type="common">Brown ear tick</name>
    <dbReference type="NCBI Taxonomy" id="34631"/>
    <lineage>
        <taxon>Eukaryota</taxon>
        <taxon>Metazoa</taxon>
        <taxon>Ecdysozoa</taxon>
        <taxon>Arthropoda</taxon>
        <taxon>Chelicerata</taxon>
        <taxon>Arachnida</taxon>
        <taxon>Acari</taxon>
        <taxon>Parasitiformes</taxon>
        <taxon>Ixodida</taxon>
        <taxon>Ixodoidea</taxon>
        <taxon>Ixodidae</taxon>
        <taxon>Rhipicephalinae</taxon>
        <taxon>Rhipicephalus</taxon>
        <taxon>Rhipicephalus</taxon>
    </lineage>
</organism>
<accession>A0A131YQZ8</accession>
<dbReference type="AlphaFoldDB" id="A0A131YQZ8"/>
<protein>
    <submittedName>
        <fullName evidence="2">Lipocalin</fullName>
    </submittedName>
</protein>
<sequence length="148" mass="17753">MRPANIVFINYLFVVVIGATLDELKEALHTRQKVWTTLRSYHVPPRGHKHKCIYFEVRLTRHSYYIIDLHYEENNVWKSQRDYAKIFRSRLGPVMRIGPYIGKVECEMHTWEDHVRKITYQCRRAYERRCGRRAYPVYSSRCVPSSGS</sequence>
<evidence type="ECO:0000313" key="2">
    <source>
        <dbReference type="EMBL" id="JAP81367.1"/>
    </source>
</evidence>
<feature type="signal peptide" evidence="1">
    <location>
        <begin position="1"/>
        <end position="18"/>
    </location>
</feature>